<sequence>MTPPRANTWGPCGQTPVVRVRGRSWRRWSIAALCCYKSGKRSRPIYQPRPYRRRKNERKSFDWTDYRDLVRRAHLQLGGPVMLIWDNLNTHLTAGMREYIAEHDWRTVFQLPPYAPDLNHVEGIWSLLRRGPLANVAFADNEHLVRTLRRGLRQIQYRPHLINACLTETGLTTSNKHPTTRRNPQ</sequence>
<dbReference type="Proteomes" id="UP001218629">
    <property type="component" value="Chromosome"/>
</dbReference>
<evidence type="ECO:0000259" key="1">
    <source>
        <dbReference type="Pfam" id="PF13358"/>
    </source>
</evidence>
<dbReference type="Gene3D" id="3.30.420.10">
    <property type="entry name" value="Ribonuclease H-like superfamily/Ribonuclease H"/>
    <property type="match status" value="1"/>
</dbReference>
<evidence type="ECO:0000313" key="2">
    <source>
        <dbReference type="EMBL" id="WEB45560.1"/>
    </source>
</evidence>
<dbReference type="Pfam" id="PF13358">
    <property type="entry name" value="DDE_3"/>
    <property type="match status" value="1"/>
</dbReference>
<feature type="domain" description="Tc1-like transposase DDE" evidence="1">
    <location>
        <begin position="4"/>
        <end position="144"/>
    </location>
</feature>
<keyword evidence="3" id="KW-1185">Reference proteome</keyword>
<name>A0ABY8AKK8_9ACTN</name>
<reference evidence="2 3" key="1">
    <citation type="submission" date="2022-03" db="EMBL/GenBank/DDBJ databases">
        <title>Streptomyces yunnanensis P86,complete genome.</title>
        <authorList>
            <person name="Chen S."/>
            <person name="Zhang Q."/>
        </authorList>
    </citation>
    <scope>NUCLEOTIDE SEQUENCE [LARGE SCALE GENOMIC DNA]</scope>
    <source>
        <strain evidence="2 3">P86</strain>
    </source>
</reference>
<organism evidence="2 3">
    <name type="scientific">Streptomyces yunnanensis</name>
    <dbReference type="NCBI Taxonomy" id="156453"/>
    <lineage>
        <taxon>Bacteria</taxon>
        <taxon>Bacillati</taxon>
        <taxon>Actinomycetota</taxon>
        <taxon>Actinomycetes</taxon>
        <taxon>Kitasatosporales</taxon>
        <taxon>Streptomycetaceae</taxon>
        <taxon>Streptomyces</taxon>
    </lineage>
</organism>
<gene>
    <name evidence="2" type="ORF">MOV08_04135</name>
</gene>
<dbReference type="InterPro" id="IPR038717">
    <property type="entry name" value="Tc1-like_DDE_dom"/>
</dbReference>
<accession>A0ABY8AKK8</accession>
<dbReference type="EMBL" id="CP095749">
    <property type="protein sequence ID" value="WEB45560.1"/>
    <property type="molecule type" value="Genomic_DNA"/>
</dbReference>
<protein>
    <submittedName>
        <fullName evidence="2">Transposase</fullName>
    </submittedName>
</protein>
<evidence type="ECO:0000313" key="3">
    <source>
        <dbReference type="Proteomes" id="UP001218629"/>
    </source>
</evidence>
<dbReference type="InterPro" id="IPR036397">
    <property type="entry name" value="RNaseH_sf"/>
</dbReference>
<proteinExistence type="predicted"/>